<comment type="caution">
    <text evidence="2">The sequence shown here is derived from an EMBL/GenBank/DDBJ whole genome shotgun (WGS) entry which is preliminary data.</text>
</comment>
<dbReference type="Proteomes" id="UP000183085">
    <property type="component" value="Unassembled WGS sequence"/>
</dbReference>
<accession>A0A1J5EDL7</accession>
<evidence type="ECO:0000313" key="3">
    <source>
        <dbReference type="Proteomes" id="UP000183085"/>
    </source>
</evidence>
<sequence length="105" mass="12185">MNESNYKIAKELKKRLSDVVSLIDFRVFGSRAKGTQGEYSDMDVFIEVEYLDKELEKGVREIIWEEGFENSIYISPLLFTRHEIEDSPLRASPIVKNINEEGIKV</sequence>
<dbReference type="GO" id="GO:0016779">
    <property type="term" value="F:nucleotidyltransferase activity"/>
    <property type="evidence" value="ECO:0007669"/>
    <property type="project" value="InterPro"/>
</dbReference>
<dbReference type="EMBL" id="MNYI01000083">
    <property type="protein sequence ID" value="OIP41414.1"/>
    <property type="molecule type" value="Genomic_DNA"/>
</dbReference>
<dbReference type="PANTHER" id="PTHR33933">
    <property type="entry name" value="NUCLEOTIDYLTRANSFERASE"/>
    <property type="match status" value="1"/>
</dbReference>
<dbReference type="InterPro" id="IPR043519">
    <property type="entry name" value="NT_sf"/>
</dbReference>
<organism evidence="2 3">
    <name type="scientific">Candidatus Desantisbacteria bacterium CG2_30_40_21</name>
    <dbReference type="NCBI Taxonomy" id="1817895"/>
    <lineage>
        <taxon>Bacteria</taxon>
        <taxon>Candidatus Desantisiibacteriota</taxon>
    </lineage>
</organism>
<evidence type="ECO:0000259" key="1">
    <source>
        <dbReference type="Pfam" id="PF01909"/>
    </source>
</evidence>
<dbReference type="STRING" id="1817895.AUJ95_03365"/>
<feature type="domain" description="Polymerase nucleotidyl transferase" evidence="1">
    <location>
        <begin position="10"/>
        <end position="102"/>
    </location>
</feature>
<dbReference type="PANTHER" id="PTHR33933:SF1">
    <property type="entry name" value="PROTEIN ADENYLYLTRANSFERASE MNTA-RELATED"/>
    <property type="match status" value="1"/>
</dbReference>
<dbReference type="Gene3D" id="3.30.460.10">
    <property type="entry name" value="Beta Polymerase, domain 2"/>
    <property type="match status" value="1"/>
</dbReference>
<evidence type="ECO:0000313" key="2">
    <source>
        <dbReference type="EMBL" id="OIP41414.1"/>
    </source>
</evidence>
<gene>
    <name evidence="2" type="ORF">AUJ95_03365</name>
</gene>
<name>A0A1J5EDL7_9BACT</name>
<dbReference type="Pfam" id="PF01909">
    <property type="entry name" value="NTP_transf_2"/>
    <property type="match status" value="1"/>
</dbReference>
<protein>
    <recommendedName>
        <fullName evidence="1">Polymerase nucleotidyl transferase domain-containing protein</fullName>
    </recommendedName>
</protein>
<dbReference type="CDD" id="cd05403">
    <property type="entry name" value="NT_KNTase_like"/>
    <property type="match status" value="1"/>
</dbReference>
<proteinExistence type="predicted"/>
<dbReference type="AlphaFoldDB" id="A0A1J5EDL7"/>
<reference evidence="2 3" key="1">
    <citation type="journal article" date="2016" name="Environ. Microbiol.">
        <title>Genomic resolution of a cold subsurface aquifer community provides metabolic insights for novel microbes adapted to high CO concentrations.</title>
        <authorList>
            <person name="Probst A.J."/>
            <person name="Castelle C.J."/>
            <person name="Singh A."/>
            <person name="Brown C.T."/>
            <person name="Anantharaman K."/>
            <person name="Sharon I."/>
            <person name="Hug L.A."/>
            <person name="Burstein D."/>
            <person name="Emerson J.B."/>
            <person name="Thomas B.C."/>
            <person name="Banfield J.F."/>
        </authorList>
    </citation>
    <scope>NUCLEOTIDE SEQUENCE [LARGE SCALE GENOMIC DNA]</scope>
    <source>
        <strain evidence="2">CG2_30_40_21</strain>
    </source>
</reference>
<dbReference type="InterPro" id="IPR052548">
    <property type="entry name" value="Type_VII_TA_antitoxin"/>
</dbReference>
<dbReference type="SUPFAM" id="SSF81301">
    <property type="entry name" value="Nucleotidyltransferase"/>
    <property type="match status" value="1"/>
</dbReference>
<dbReference type="InterPro" id="IPR002934">
    <property type="entry name" value="Polymerase_NTP_transf_dom"/>
</dbReference>